<reference evidence="1 2" key="1">
    <citation type="journal article" date="2020" name="ISME J.">
        <title>Uncovering the hidden diversity of litter-decomposition mechanisms in mushroom-forming fungi.</title>
        <authorList>
            <person name="Floudas D."/>
            <person name="Bentzer J."/>
            <person name="Ahren D."/>
            <person name="Johansson T."/>
            <person name="Persson P."/>
            <person name="Tunlid A."/>
        </authorList>
    </citation>
    <scope>NUCLEOTIDE SEQUENCE [LARGE SCALE GENOMIC DNA]</scope>
    <source>
        <strain evidence="1 2">CBS 101986</strain>
    </source>
</reference>
<evidence type="ECO:0000313" key="1">
    <source>
        <dbReference type="EMBL" id="KAF5313216.1"/>
    </source>
</evidence>
<name>A0A8H5AYW4_9AGAR</name>
<dbReference type="AlphaFoldDB" id="A0A8H5AYW4"/>
<comment type="caution">
    <text evidence="1">The sequence shown here is derived from an EMBL/GenBank/DDBJ whole genome shotgun (WGS) entry which is preliminary data.</text>
</comment>
<keyword evidence="2" id="KW-1185">Reference proteome</keyword>
<dbReference type="Proteomes" id="UP000567179">
    <property type="component" value="Unassembled WGS sequence"/>
</dbReference>
<gene>
    <name evidence="1" type="ORF">D9619_003727</name>
</gene>
<proteinExistence type="predicted"/>
<dbReference type="OrthoDB" id="3054876at2759"/>
<accession>A0A8H5AYW4</accession>
<protein>
    <submittedName>
        <fullName evidence="1">Uncharacterized protein</fullName>
    </submittedName>
</protein>
<sequence>MPIFKGLDRTHSAEVSAIRAARRAKPSQIYGDLVYLAGLGEDHLESRIGLRESAQLVLQIFKTAQSAKTHQSQCVDIAAQSYYLLNAVDGGVNGRAIDIDNILHSHVLQLNESVLGYSSMDIDVC</sequence>
<evidence type="ECO:0000313" key="2">
    <source>
        <dbReference type="Proteomes" id="UP000567179"/>
    </source>
</evidence>
<organism evidence="1 2">
    <name type="scientific">Psilocybe cf. subviscida</name>
    <dbReference type="NCBI Taxonomy" id="2480587"/>
    <lineage>
        <taxon>Eukaryota</taxon>
        <taxon>Fungi</taxon>
        <taxon>Dikarya</taxon>
        <taxon>Basidiomycota</taxon>
        <taxon>Agaricomycotina</taxon>
        <taxon>Agaricomycetes</taxon>
        <taxon>Agaricomycetidae</taxon>
        <taxon>Agaricales</taxon>
        <taxon>Agaricineae</taxon>
        <taxon>Strophariaceae</taxon>
        <taxon>Psilocybe</taxon>
    </lineage>
</organism>
<dbReference type="EMBL" id="JAACJJ010000056">
    <property type="protein sequence ID" value="KAF5313216.1"/>
    <property type="molecule type" value="Genomic_DNA"/>
</dbReference>